<feature type="transmembrane region" description="Helical" evidence="1">
    <location>
        <begin position="160"/>
        <end position="189"/>
    </location>
</feature>
<feature type="transmembrane region" description="Helical" evidence="1">
    <location>
        <begin position="395"/>
        <end position="421"/>
    </location>
</feature>
<keyword evidence="1" id="KW-0472">Membrane</keyword>
<proteinExistence type="predicted"/>
<feature type="transmembrane region" description="Helical" evidence="1">
    <location>
        <begin position="433"/>
        <end position="454"/>
    </location>
</feature>
<evidence type="ECO:0000313" key="5">
    <source>
        <dbReference type="Proteomes" id="UP000324748"/>
    </source>
</evidence>
<dbReference type="EMBL" id="VSWC01000002">
    <property type="protein sequence ID" value="KAA1117412.1"/>
    <property type="molecule type" value="Genomic_DNA"/>
</dbReference>
<dbReference type="Proteomes" id="UP000324748">
    <property type="component" value="Unassembled WGS sequence"/>
</dbReference>
<evidence type="ECO:0000313" key="2">
    <source>
        <dbReference type="EMBL" id="KAA1099418.1"/>
    </source>
</evidence>
<name>A0A5B0RBM1_PUCGR</name>
<evidence type="ECO:0000313" key="3">
    <source>
        <dbReference type="EMBL" id="KAA1117412.1"/>
    </source>
</evidence>
<evidence type="ECO:0000256" key="1">
    <source>
        <dbReference type="SAM" id="Phobius"/>
    </source>
</evidence>
<accession>A0A5B0RBM1</accession>
<dbReference type="EMBL" id="VSWC01000054">
    <property type="protein sequence ID" value="KAA1099418.1"/>
    <property type="molecule type" value="Genomic_DNA"/>
</dbReference>
<dbReference type="OrthoDB" id="2495439at2759"/>
<dbReference type="EMBL" id="VDEP01000210">
    <property type="protein sequence ID" value="KAA1123221.1"/>
    <property type="molecule type" value="Genomic_DNA"/>
</dbReference>
<organism evidence="4 6">
    <name type="scientific">Puccinia graminis f. sp. tritici</name>
    <dbReference type="NCBI Taxonomy" id="56615"/>
    <lineage>
        <taxon>Eukaryota</taxon>
        <taxon>Fungi</taxon>
        <taxon>Dikarya</taxon>
        <taxon>Basidiomycota</taxon>
        <taxon>Pucciniomycotina</taxon>
        <taxon>Pucciniomycetes</taxon>
        <taxon>Pucciniales</taxon>
        <taxon>Pucciniaceae</taxon>
        <taxon>Puccinia</taxon>
    </lineage>
</organism>
<protein>
    <submittedName>
        <fullName evidence="4">Uncharacterized protein</fullName>
    </submittedName>
</protein>
<feature type="transmembrane region" description="Helical" evidence="1">
    <location>
        <begin position="29"/>
        <end position="49"/>
    </location>
</feature>
<evidence type="ECO:0000313" key="4">
    <source>
        <dbReference type="EMBL" id="KAA1123221.1"/>
    </source>
</evidence>
<reference evidence="5 6" key="1">
    <citation type="submission" date="2019-05" db="EMBL/GenBank/DDBJ databases">
        <title>Emergence of the Ug99 lineage of the wheat stem rust pathogen through somatic hybridization.</title>
        <authorList>
            <person name="Li F."/>
            <person name="Upadhyaya N.M."/>
            <person name="Sperschneider J."/>
            <person name="Matny O."/>
            <person name="Nguyen-Phuc H."/>
            <person name="Mago R."/>
            <person name="Raley C."/>
            <person name="Miller M.E."/>
            <person name="Silverstein K.A.T."/>
            <person name="Henningsen E."/>
            <person name="Hirsch C.D."/>
            <person name="Visser B."/>
            <person name="Pretorius Z.A."/>
            <person name="Steffenson B.J."/>
            <person name="Schwessinger B."/>
            <person name="Dodds P.N."/>
            <person name="Figueroa M."/>
        </authorList>
    </citation>
    <scope>NUCLEOTIDE SEQUENCE [LARGE SCALE GENOMIC DNA]</scope>
    <source>
        <strain evidence="2">21-0</strain>
        <strain evidence="4 6">Ug99</strain>
    </source>
</reference>
<keyword evidence="1" id="KW-1133">Transmembrane helix</keyword>
<comment type="caution">
    <text evidence="4">The sequence shown here is derived from an EMBL/GenBank/DDBJ whole genome shotgun (WGS) entry which is preliminary data.</text>
</comment>
<feature type="transmembrane region" description="Helical" evidence="1">
    <location>
        <begin position="247"/>
        <end position="265"/>
    </location>
</feature>
<sequence>MKEPPNWVQLKEHLDSKYYIHASDGGKRFMWIVVGIYPIVTGLHIAGALKRIQRSGFWFARLDSEGYINENRHVVVHFLSAFKTIVALIALVFMQHDIRTHIHAYCVIMQAVGIVVMYINNWHRTWTSIYSMPPTSLYLKLNQRRGKHVFNQSDRAFPPWLFNLGLVGGSLYGILLTIPTVIIMCISINRANSLYVVLSNLLDDNIALSQDPTPESKILMMQNAAAVLSGVERLTYESMRIYRAFEIQLTGLVVGALISLALYWWSLHAIMRCLNAQLTTFRRCLQNRDDAIQLGMISRCQGATLLNRTNEDLPEVKTKELDHKQAPLSGGASQVSRASGYNWKSWFPSLKSDNIVVDHALWKSNFMRPIKAEGMSYKARLRAEFSVLQRCKTNLVWQAVFISMLCFSYAAMAITLVANAFGVPDRTSIPQLGYFIILWSNTIWVVAGTAVAVLSARNAFIGSQDSMSQQVSTDVECQGTKSFDY</sequence>
<keyword evidence="5" id="KW-1185">Reference proteome</keyword>
<evidence type="ECO:0000313" key="6">
    <source>
        <dbReference type="Proteomes" id="UP000325313"/>
    </source>
</evidence>
<feature type="transmembrane region" description="Helical" evidence="1">
    <location>
        <begin position="102"/>
        <end position="119"/>
    </location>
</feature>
<gene>
    <name evidence="3" type="ORF">PGT21_006637</name>
    <name evidence="2" type="ORF">PGT21_006966</name>
    <name evidence="4" type="ORF">PGTUg99_010913</name>
</gene>
<keyword evidence="1" id="KW-0812">Transmembrane</keyword>
<feature type="transmembrane region" description="Helical" evidence="1">
    <location>
        <begin position="74"/>
        <end position="96"/>
    </location>
</feature>
<dbReference type="Proteomes" id="UP000325313">
    <property type="component" value="Unassembled WGS sequence"/>
</dbReference>
<dbReference type="AlphaFoldDB" id="A0A5B0RBM1"/>